<dbReference type="GO" id="GO:0016874">
    <property type="term" value="F:ligase activity"/>
    <property type="evidence" value="ECO:0007669"/>
    <property type="project" value="UniProtKB-KW"/>
</dbReference>
<evidence type="ECO:0000256" key="2">
    <source>
        <dbReference type="ARBA" id="ARBA00022771"/>
    </source>
</evidence>
<keyword evidence="2" id="KW-0863">Zinc-finger</keyword>
<dbReference type="PROSITE" id="PS51292">
    <property type="entry name" value="ZF_RING_CH"/>
    <property type="match status" value="1"/>
</dbReference>
<dbReference type="OrthoDB" id="568465at2759"/>
<dbReference type="InterPro" id="IPR011016">
    <property type="entry name" value="Znf_RING-CH"/>
</dbReference>
<comment type="caution">
    <text evidence="6">The sequence shown here is derived from an EMBL/GenBank/DDBJ whole genome shotgun (WGS) entry which is preliminary data.</text>
</comment>
<accession>A0A2P6TH82</accession>
<reference evidence="6 7" key="1">
    <citation type="journal article" date="2018" name="Plant J.">
        <title>Genome sequences of Chlorella sorokiniana UTEX 1602 and Micractinium conductrix SAG 241.80: implications to maltose excretion by a green alga.</title>
        <authorList>
            <person name="Arriola M.B."/>
            <person name="Velmurugan N."/>
            <person name="Zhang Y."/>
            <person name="Plunkett M.H."/>
            <person name="Hondzo H."/>
            <person name="Barney B.M."/>
        </authorList>
    </citation>
    <scope>NUCLEOTIDE SEQUENCE [LARGE SCALE GENOMIC DNA]</scope>
    <source>
        <strain evidence="7">UTEX 1602</strain>
    </source>
</reference>
<dbReference type="SUPFAM" id="SSF57850">
    <property type="entry name" value="RING/U-box"/>
    <property type="match status" value="1"/>
</dbReference>
<dbReference type="InterPro" id="IPR013083">
    <property type="entry name" value="Znf_RING/FYVE/PHD"/>
</dbReference>
<dbReference type="AlphaFoldDB" id="A0A2P6TH82"/>
<feature type="domain" description="RING-CH-type" evidence="5">
    <location>
        <begin position="5"/>
        <end position="77"/>
    </location>
</feature>
<dbReference type="GO" id="GO:0008270">
    <property type="term" value="F:zinc ion binding"/>
    <property type="evidence" value="ECO:0007669"/>
    <property type="project" value="UniProtKB-KW"/>
</dbReference>
<evidence type="ECO:0000256" key="3">
    <source>
        <dbReference type="ARBA" id="ARBA00022833"/>
    </source>
</evidence>
<name>A0A2P6TH82_CHLSO</name>
<gene>
    <name evidence="6" type="ORF">C2E21_7508</name>
</gene>
<feature type="coiled-coil region" evidence="4">
    <location>
        <begin position="168"/>
        <end position="195"/>
    </location>
</feature>
<evidence type="ECO:0000256" key="4">
    <source>
        <dbReference type="SAM" id="Coils"/>
    </source>
</evidence>
<evidence type="ECO:0000259" key="5">
    <source>
        <dbReference type="PROSITE" id="PS51292"/>
    </source>
</evidence>
<evidence type="ECO:0000313" key="6">
    <source>
        <dbReference type="EMBL" id="PRW33644.1"/>
    </source>
</evidence>
<proteinExistence type="predicted"/>
<dbReference type="SMART" id="SM00744">
    <property type="entry name" value="RINGv"/>
    <property type="match status" value="1"/>
</dbReference>
<keyword evidence="4" id="KW-0175">Coiled coil</keyword>
<protein>
    <submittedName>
        <fullName evidence="6">E3 ubiquitin-ligase MARCH3-like</fullName>
    </submittedName>
</protein>
<keyword evidence="3" id="KW-0862">Zinc</keyword>
<keyword evidence="7" id="KW-1185">Reference proteome</keyword>
<keyword evidence="1" id="KW-0479">Metal-binding</keyword>
<dbReference type="EMBL" id="LHPG02000016">
    <property type="protein sequence ID" value="PRW33644.1"/>
    <property type="molecule type" value="Genomic_DNA"/>
</dbReference>
<dbReference type="Proteomes" id="UP000239899">
    <property type="component" value="Unassembled WGS sequence"/>
</dbReference>
<dbReference type="Gene3D" id="3.30.40.10">
    <property type="entry name" value="Zinc/RING finger domain, C3HC4 (zinc finger)"/>
    <property type="match status" value="1"/>
</dbReference>
<evidence type="ECO:0000313" key="7">
    <source>
        <dbReference type="Proteomes" id="UP000239899"/>
    </source>
</evidence>
<evidence type="ECO:0000256" key="1">
    <source>
        <dbReference type="ARBA" id="ARBA00022723"/>
    </source>
</evidence>
<organism evidence="6 7">
    <name type="scientific">Chlorella sorokiniana</name>
    <name type="common">Freshwater green alga</name>
    <dbReference type="NCBI Taxonomy" id="3076"/>
    <lineage>
        <taxon>Eukaryota</taxon>
        <taxon>Viridiplantae</taxon>
        <taxon>Chlorophyta</taxon>
        <taxon>core chlorophytes</taxon>
        <taxon>Trebouxiophyceae</taxon>
        <taxon>Chlorellales</taxon>
        <taxon>Chlorellaceae</taxon>
        <taxon>Chlorella clade</taxon>
        <taxon>Chlorella</taxon>
    </lineage>
</organism>
<sequence length="211" mass="24145">MAGDLEAQEAPFCRICWAEEPPRGLADVLLDQPCGCRGYMARVHLSCLHAWQLQQLSAQPLADTATCGVCRQPYNVPDQLWEALVAAGGIDGDERRRVRQQQLLQQRNPWLLRLLELQRQAAQLRQDLRQAGQQLPTDRLRLAMQQRLQALGQARRTAGLLHVVLPREPEQMAQLQRLRQELKQLQQDYRTFLGADRVGQHTLELAKVLHE</sequence>
<dbReference type="Pfam" id="PF12906">
    <property type="entry name" value="RINGv"/>
    <property type="match status" value="1"/>
</dbReference>